<feature type="region of interest" description="Disordered" evidence="1">
    <location>
        <begin position="20"/>
        <end position="99"/>
    </location>
</feature>
<gene>
    <name evidence="2" type="ORF">CK203_070045</name>
</gene>
<evidence type="ECO:0000313" key="2">
    <source>
        <dbReference type="EMBL" id="RVW49690.1"/>
    </source>
</evidence>
<organism evidence="2 3">
    <name type="scientific">Vitis vinifera</name>
    <name type="common">Grape</name>
    <dbReference type="NCBI Taxonomy" id="29760"/>
    <lineage>
        <taxon>Eukaryota</taxon>
        <taxon>Viridiplantae</taxon>
        <taxon>Streptophyta</taxon>
        <taxon>Embryophyta</taxon>
        <taxon>Tracheophyta</taxon>
        <taxon>Spermatophyta</taxon>
        <taxon>Magnoliopsida</taxon>
        <taxon>eudicotyledons</taxon>
        <taxon>Gunneridae</taxon>
        <taxon>Pentapetalae</taxon>
        <taxon>rosids</taxon>
        <taxon>Vitales</taxon>
        <taxon>Vitaceae</taxon>
        <taxon>Viteae</taxon>
        <taxon>Vitis</taxon>
    </lineage>
</organism>
<reference evidence="2 3" key="1">
    <citation type="journal article" date="2018" name="PLoS Genet.">
        <title>Population sequencing reveals clonal diversity and ancestral inbreeding in the grapevine cultivar Chardonnay.</title>
        <authorList>
            <person name="Roach M.J."/>
            <person name="Johnson D.L."/>
            <person name="Bohlmann J."/>
            <person name="van Vuuren H.J."/>
            <person name="Jones S.J."/>
            <person name="Pretorius I.S."/>
            <person name="Schmidt S.A."/>
            <person name="Borneman A.R."/>
        </authorList>
    </citation>
    <scope>NUCLEOTIDE SEQUENCE [LARGE SCALE GENOMIC DNA]</scope>
    <source>
        <strain evidence="3">cv. Chardonnay</strain>
        <tissue evidence="2">Leaf</tissue>
    </source>
</reference>
<evidence type="ECO:0000313" key="3">
    <source>
        <dbReference type="Proteomes" id="UP000288805"/>
    </source>
</evidence>
<dbReference type="AlphaFoldDB" id="A0A438EPP2"/>
<feature type="compositionally biased region" description="Basic residues" evidence="1">
    <location>
        <begin position="70"/>
        <end position="79"/>
    </location>
</feature>
<dbReference type="Proteomes" id="UP000288805">
    <property type="component" value="Unassembled WGS sequence"/>
</dbReference>
<proteinExistence type="predicted"/>
<sequence>MQSEPGNHQRPLALHLLRRTTTTTSNARAAIPPTPSSATTTTITSPSPATSANHAAVTGLTVAPSATSRPRQRPKRSRSRSSPVSPPLASYPPQRVPPDLNVGASGSFTGLLNSHGSEFSGLGAEYGLGSGLHEVGDGGAWQIGIGEEVELVEGNGFTWPDLHVSAPGRILKE</sequence>
<evidence type="ECO:0000256" key="1">
    <source>
        <dbReference type="SAM" id="MobiDB-lite"/>
    </source>
</evidence>
<dbReference type="EMBL" id="QGNW01001220">
    <property type="protein sequence ID" value="RVW49690.1"/>
    <property type="molecule type" value="Genomic_DNA"/>
</dbReference>
<feature type="compositionally biased region" description="Pro residues" evidence="1">
    <location>
        <begin position="84"/>
        <end position="96"/>
    </location>
</feature>
<feature type="compositionally biased region" description="Low complexity" evidence="1">
    <location>
        <begin position="20"/>
        <end position="52"/>
    </location>
</feature>
<protein>
    <submittedName>
        <fullName evidence="2">Uncharacterized protein</fullName>
    </submittedName>
</protein>
<accession>A0A438EPP2</accession>
<name>A0A438EPP2_VITVI</name>
<comment type="caution">
    <text evidence="2">The sequence shown here is derived from an EMBL/GenBank/DDBJ whole genome shotgun (WGS) entry which is preliminary data.</text>
</comment>